<keyword evidence="6" id="KW-1185">Reference proteome</keyword>
<dbReference type="SMART" id="SM00342">
    <property type="entry name" value="HTH_ARAC"/>
    <property type="match status" value="1"/>
</dbReference>
<dbReference type="InterPro" id="IPR009057">
    <property type="entry name" value="Homeodomain-like_sf"/>
</dbReference>
<reference evidence="5 6" key="1">
    <citation type="submission" date="2023-07" db="EMBL/GenBank/DDBJ databases">
        <title>Sequencing the genomes of 1000 actinobacteria strains.</title>
        <authorList>
            <person name="Klenk H.-P."/>
        </authorList>
    </citation>
    <scope>NUCLEOTIDE SEQUENCE [LARGE SCALE GENOMIC DNA]</scope>
    <source>
        <strain evidence="5 6">DSM 44709</strain>
    </source>
</reference>
<dbReference type="InterPro" id="IPR035418">
    <property type="entry name" value="AraC-bd_2"/>
</dbReference>
<dbReference type="InterPro" id="IPR018062">
    <property type="entry name" value="HTH_AraC-typ_CS"/>
</dbReference>
<keyword evidence="3" id="KW-0804">Transcription</keyword>
<evidence type="ECO:0000313" key="6">
    <source>
        <dbReference type="Proteomes" id="UP001240236"/>
    </source>
</evidence>
<dbReference type="GO" id="GO:0003700">
    <property type="term" value="F:DNA-binding transcription factor activity"/>
    <property type="evidence" value="ECO:0007669"/>
    <property type="project" value="InterPro"/>
</dbReference>
<keyword evidence="1" id="KW-0805">Transcription regulation</keyword>
<proteinExistence type="predicted"/>
<evidence type="ECO:0000256" key="3">
    <source>
        <dbReference type="ARBA" id="ARBA00023163"/>
    </source>
</evidence>
<protein>
    <submittedName>
        <fullName evidence="5">AraC-like DNA-binding protein</fullName>
    </submittedName>
</protein>
<dbReference type="PANTHER" id="PTHR47893">
    <property type="entry name" value="REGULATORY PROTEIN PCHR"/>
    <property type="match status" value="1"/>
</dbReference>
<comment type="caution">
    <text evidence="5">The sequence shown here is derived from an EMBL/GenBank/DDBJ whole genome shotgun (WGS) entry which is preliminary data.</text>
</comment>
<dbReference type="GO" id="GO:0043565">
    <property type="term" value="F:sequence-specific DNA binding"/>
    <property type="evidence" value="ECO:0007669"/>
    <property type="project" value="InterPro"/>
</dbReference>
<dbReference type="Pfam" id="PF14525">
    <property type="entry name" value="AraC_binding_2"/>
    <property type="match status" value="1"/>
</dbReference>
<gene>
    <name evidence="5" type="ORF">J2S42_001896</name>
</gene>
<dbReference type="AlphaFoldDB" id="A0AAE3VXR2"/>
<evidence type="ECO:0000256" key="1">
    <source>
        <dbReference type="ARBA" id="ARBA00023015"/>
    </source>
</evidence>
<sequence length="322" mass="35153">MHLSLRTDDLDQARGAVVDGYYGSRLDVLGTSAPVGAVFDLLINNAMTIGLMRFGVDVRTRTPELGSYHVNLPLNGSMTWEQPHAGRRTATPQEAAVYRPRGYTLVDRWPAGTRLLAVKVDRDTMERTLGRMIGRPVEEQILLGPAMNVADGPGHTWTGLVRLLATQSRGPDGLAGHPLLGPQIAEAAVRALLLSVDHQFAGLLHDPFSRPATSASIQRALDAIHDAPELPWTLGELARRARVSTRTLQLGFRRHCGATPTAYLRDVRLTRAHLELRVSDPAATRVTEVASRWGFVHMGRFAASYRARYGCQPSDTLHGAGP</sequence>
<feature type="domain" description="HTH araC/xylS-type" evidence="4">
    <location>
        <begin position="218"/>
        <end position="319"/>
    </location>
</feature>
<dbReference type="Proteomes" id="UP001240236">
    <property type="component" value="Unassembled WGS sequence"/>
</dbReference>
<dbReference type="PROSITE" id="PS00041">
    <property type="entry name" value="HTH_ARAC_FAMILY_1"/>
    <property type="match status" value="1"/>
</dbReference>
<evidence type="ECO:0000259" key="4">
    <source>
        <dbReference type="PROSITE" id="PS01124"/>
    </source>
</evidence>
<dbReference type="EMBL" id="JAUSUZ010000001">
    <property type="protein sequence ID" value="MDQ0365227.1"/>
    <property type="molecule type" value="Genomic_DNA"/>
</dbReference>
<keyword evidence="2 5" id="KW-0238">DNA-binding</keyword>
<evidence type="ECO:0000313" key="5">
    <source>
        <dbReference type="EMBL" id="MDQ0365227.1"/>
    </source>
</evidence>
<accession>A0AAE3VXR2</accession>
<name>A0AAE3VXR2_9ACTN</name>
<dbReference type="PROSITE" id="PS01124">
    <property type="entry name" value="HTH_ARAC_FAMILY_2"/>
    <property type="match status" value="1"/>
</dbReference>
<dbReference type="InterPro" id="IPR053142">
    <property type="entry name" value="PchR_regulatory_protein"/>
</dbReference>
<organism evidence="5 6">
    <name type="scientific">Catenuloplanes indicus</name>
    <dbReference type="NCBI Taxonomy" id="137267"/>
    <lineage>
        <taxon>Bacteria</taxon>
        <taxon>Bacillati</taxon>
        <taxon>Actinomycetota</taxon>
        <taxon>Actinomycetes</taxon>
        <taxon>Micromonosporales</taxon>
        <taxon>Micromonosporaceae</taxon>
        <taxon>Catenuloplanes</taxon>
    </lineage>
</organism>
<dbReference type="Gene3D" id="1.10.10.60">
    <property type="entry name" value="Homeodomain-like"/>
    <property type="match status" value="1"/>
</dbReference>
<dbReference type="RefSeq" id="WP_307237611.1">
    <property type="nucleotide sequence ID" value="NZ_JAUSUZ010000001.1"/>
</dbReference>
<dbReference type="InterPro" id="IPR018060">
    <property type="entry name" value="HTH_AraC"/>
</dbReference>
<dbReference type="PANTHER" id="PTHR47893:SF1">
    <property type="entry name" value="REGULATORY PROTEIN PCHR"/>
    <property type="match status" value="1"/>
</dbReference>
<dbReference type="Pfam" id="PF12833">
    <property type="entry name" value="HTH_18"/>
    <property type="match status" value="1"/>
</dbReference>
<dbReference type="SUPFAM" id="SSF46689">
    <property type="entry name" value="Homeodomain-like"/>
    <property type="match status" value="1"/>
</dbReference>
<evidence type="ECO:0000256" key="2">
    <source>
        <dbReference type="ARBA" id="ARBA00023125"/>
    </source>
</evidence>